<dbReference type="SMART" id="SM00710">
    <property type="entry name" value="PbH1"/>
    <property type="match status" value="16"/>
</dbReference>
<dbReference type="InterPro" id="IPR022409">
    <property type="entry name" value="PKD/Chitinase_dom"/>
</dbReference>
<evidence type="ECO:0000313" key="3">
    <source>
        <dbReference type="Proteomes" id="UP000318815"/>
    </source>
</evidence>
<evidence type="ECO:0000313" key="2">
    <source>
        <dbReference type="EMBL" id="TWW01168.1"/>
    </source>
</evidence>
<dbReference type="CDD" id="cd00146">
    <property type="entry name" value="PKD"/>
    <property type="match status" value="1"/>
</dbReference>
<dbReference type="SUPFAM" id="SSF49299">
    <property type="entry name" value="PKD domain"/>
    <property type="match status" value="1"/>
</dbReference>
<accession>A0A5C6LX32</accession>
<dbReference type="InterPro" id="IPR039448">
    <property type="entry name" value="Beta_helix"/>
</dbReference>
<dbReference type="PROSITE" id="PS50093">
    <property type="entry name" value="PKD"/>
    <property type="match status" value="1"/>
</dbReference>
<dbReference type="Pfam" id="PF13585">
    <property type="entry name" value="CHU_C"/>
    <property type="match status" value="1"/>
</dbReference>
<dbReference type="RefSeq" id="WP_146304426.1">
    <property type="nucleotide sequence ID" value="NZ_VOHS01000005.1"/>
</dbReference>
<dbReference type="InterPro" id="IPR026341">
    <property type="entry name" value="T9SS_type_B"/>
</dbReference>
<dbReference type="InterPro" id="IPR044023">
    <property type="entry name" value="Ig_7"/>
</dbReference>
<feature type="domain" description="PKD" evidence="1">
    <location>
        <begin position="2630"/>
        <end position="2718"/>
    </location>
</feature>
<dbReference type="InterPro" id="IPR000601">
    <property type="entry name" value="PKD_dom"/>
</dbReference>
<dbReference type="InterPro" id="IPR035986">
    <property type="entry name" value="PKD_dom_sf"/>
</dbReference>
<comment type="caution">
    <text evidence="2">The sequence shown here is derived from an EMBL/GenBank/DDBJ whole genome shotgun (WGS) entry which is preliminary data.</text>
</comment>
<dbReference type="SUPFAM" id="SSF51126">
    <property type="entry name" value="Pectin lyase-like"/>
    <property type="match status" value="3"/>
</dbReference>
<dbReference type="Pfam" id="PF13229">
    <property type="entry name" value="Beta_helix"/>
    <property type="match status" value="1"/>
</dbReference>
<reference evidence="2 3" key="1">
    <citation type="submission" date="2019-08" db="EMBL/GenBank/DDBJ databases">
        <title>Whole genome sequencing of chitin degrading bacteria Chitinophaga pinensis YS16.</title>
        <authorList>
            <person name="Singh R.P."/>
            <person name="Manchanda G."/>
            <person name="Maurya I.K."/>
            <person name="Joshi N.K."/>
            <person name="Srivastava A.K."/>
        </authorList>
    </citation>
    <scope>NUCLEOTIDE SEQUENCE [LARGE SCALE GENOMIC DNA]</scope>
    <source>
        <strain evidence="2 3">YS-16</strain>
    </source>
</reference>
<dbReference type="Pfam" id="PF19081">
    <property type="entry name" value="Ig_7"/>
    <property type="match status" value="1"/>
</dbReference>
<keyword evidence="3" id="KW-1185">Reference proteome</keyword>
<dbReference type="Pfam" id="PF18911">
    <property type="entry name" value="PKD_4"/>
    <property type="match status" value="1"/>
</dbReference>
<proteinExistence type="predicted"/>
<gene>
    <name evidence="2" type="ORF">FEF09_06810</name>
</gene>
<dbReference type="InterPro" id="IPR035234">
    <property type="entry name" value="IgGFc-bd_N"/>
</dbReference>
<dbReference type="Pfam" id="PF17517">
    <property type="entry name" value="IgGFc_binding"/>
    <property type="match status" value="1"/>
</dbReference>
<evidence type="ECO:0000259" key="1">
    <source>
        <dbReference type="PROSITE" id="PS50093"/>
    </source>
</evidence>
<dbReference type="Gene3D" id="2.60.40.10">
    <property type="entry name" value="Immunoglobulins"/>
    <property type="match status" value="1"/>
</dbReference>
<protein>
    <submittedName>
        <fullName evidence="2">T9SS type B sorting domain-containing protein</fullName>
    </submittedName>
</protein>
<dbReference type="SMART" id="SM00089">
    <property type="entry name" value="PKD"/>
    <property type="match status" value="1"/>
</dbReference>
<dbReference type="InterPro" id="IPR012334">
    <property type="entry name" value="Pectin_lyas_fold"/>
</dbReference>
<sequence>MKRYSTYSFYRGLLLMAVALLGILPVKSQTKDIKLGSSTFGSEISWYPCPLQDYKKGARAQYLYLASDLQAAGMGAGNISALGFNVLNLRGMSIIENYVIKVGFVTLNNLDETRWETVTNQVYGPNHYLPVAGYNKFAFNTPLIWNGSDNIIVEVCNGDPSGGTSNENPEVAFTTMMPYKAAHTYRGNDGTECSTTSTDNTGDLNTRPDILFTWTPAAACTGAPVAGTVVANAAELCATGKVYLSLTGTSLASGLTFQWQSSANNSTWTNVSGATLPAVTVTQTASTWYRCVVTCTSGSATTSASQQVVTPAPVSGTFTIDSRQATAGNNFHSFADAVNFIRCGISGNVIFNVAAGSGPYNEQVSVPSITGASAGSTITFNGNGALLHFLSADAKKQYVFELDGADYVIVNNLQIKAEGTGFQQYGTAVHLTNDADNNTINGCTITSDLVTTIDQFVGITLSGGPGATVEDAKCDNNTLSNNTITGGYYGISMFGGQFTSVSGNKVLNNKIYDVHNTGIKLQGSFNTLVEGNEISNPTRTTQWYFAGIELNGLNTKAIVNANRIHTPYGGMPGNEQPATGINVNMVVAITGLENKITNNLIYDMNSGADVTGIACNYSNNIWLYHNTIVLDGAAAQGTYATKGFTADNGAGGLQFKNNLIYISRTGNFKKHAMYTDGAGAGLESDRNVFFIANTVTNAFVGYEGQDAATLVQWQSISGREQASVFAPPLFVDPATGNFKPQNSSVDDKGAFADVALDITGATRSTTTPDAGAYEFTPPACTAPPTPGTATLSKSVVCQNTDVMLGANGNSIGIGQSYQWQTATALAGPFTSIGNVLSGPDTTIRATTTQYYRLAVTCSGNTTFSVPVLLTVNPPMTPQTYTINKNAPASALNFTSFTSAADALSCGISGPVVFNVVAGSGPYNEQMILDTIKGASATNTVTFNGNGNTIAYSSDVSSERAAIKLRHSDYVIIDSLTVNGDGSGQYGVGIQLMDHADNNIIRRCNIIVSTTDYSKGVAMVINGSGTDEGESYNASYCNNNLIERNNIVGGYSALTLFGKEEYPAANNRILNNNISEFTQNGILTDGTLNTTIAGNIISRPTRNGSMSDFNGIRSSTHNGLLIENNRVVNPFGGNSTAYGGFVGISVEQTRGSVWNIVRNNIIHATGGSGSTVTGIYGGFTNKTGIYHNTIEIESAPEADVLGFSLDGNADSLAFNNNIISLRSATSNRYDRIGIKLGNASQQILSIGNNNIYLKAAGRSYVGKVESVNVPDIATWQATPFGTASISVEPIYADMQNGNYAPVISPFDNAGIPVGVTKDIIGVTRSTTTPDLGAYEINIPKCTAPPVAGTATATPGSGICLGDTVKLDLTGNTKGGTQTYRWQRAKAATGPWTNFGEWQFVSTLATPITFENYFRCIVVCGTDTTYSAAVKVNMNAAFAAGRYTIDPTKPAGVTNFQSFNKAVEALECGIDGAIIFDVAAGTYNEHIRMHAVAGAGPDAGITFRSASGVAADVTMTYASPYDTNYVVSLDSASYITFNGITMKATDNNYGKVVVFSGAAAYDSILNCKIIAPDVINSSTDVAAIIGENYVGNNIVIKGNTIENGSAGVYFFGLGDQSQSLDHVVDSNIINNSFKWGIYSQYTSRMQMTRNIINLDGDMSSSGYGIYVFESDTAWQINQNTVNILNTVSSDKIYGIQARWGTTETYAPFEIIGNKIIALTNNKASLYGLYTGDNNNTSILNNVVSLVTANKTVYGLYVDGDKAATYYNNTIYNGSPDLSGKTTNITARFRDDDGSSVVVRNNIFSHGAAGIALDMGSVVGENTDYNLIYSSGAVLASTSLYKDATLASWIGHTGLDIHSIFYKPELNLTDGSPVVNAPGVWALNGRGIQIPFNDHDIKGQPRSATLQDGVPDLGAYEFVPTSTPALLTATPAAPAAGTTQHFMMGSDSVMSITWAAGAPVPATVDIRRYTGTVPPNVDASVEKMYFYNDVQTSGTGAFDFSVKTFYMDPWQGFVRQQSQLGLGRTDADDKWLVTDSSKVDEYNNYITESKLSFLDKFTGLVDSARAVVPVVIPPADSSNRGTRFWVAYGHHDFFFSSNDQDMVLYLSAQEAADVTVKVNGTSWIKHYHLDANSTLATDMIPKNGLEDARLVSEGLFDRGISIESDKPIVAYAHIYGNQSSGATMLLPVGTYGYEYYALGYNQVYGAADYSWAYVIADQPNTVVEITPSVPTATGHPANVPFTVTLNKGDVYQVLGARVSETTGYDVTGTIFRSVSNSAGKCYPIAVFSGNSRTSVSCDPTGSGGSGDNFIQQCFPSQAWGKRYLTAPTSTDEDPSKLMGNVYRIMVKDPATKVKVDGVTLTGLNKGRFYQYVSEEPNYIEADQPIMVAQYIASTGRCFNADGYGDPEMIYLSPIEQGIKQLGFYRNTEEGIISNYLTLIIPTNGVNSLKIDNSTLFDFKYPHPALPGYTVVVKRWDATKAQSYVTSDSAFTAITYGLGDAESYGYNAGTLVRNLNTRASISNVNNGTGAANDYTCENTPFRFTFISTQRPTSLQWNISKVSNITPAADVTQNNPVPVDSFIANNKKYYRFAIDADYSFSKAGTYYVPVVMQDPSFEGCDNKVETFLPVNVIAAPKVDYTATFNGCVSDSVHFEGTGSTTNNAAITKWKWEFGNGAIDSIQSPVYLYSSGGTYDVTIGLVAADGCIADTTKELEVKGPAEGILVTDSLTICMGTDASFEVQSPATGVDYSWYDAPAGGNKIADGSTLSVTNVTADVKYYLETNKDGCASPVRTPAVLTVLPQLTAPVVTLDSTGVNALRFVWDAVPNASGYEVSTDGLNWTVPSSGSKGLFHTITGLQPMQEVKLWVRALGCKPVETGPVSGTTLLDGIYIPNAFTPNGDAVNDELKVYGSIIKDIHLMIFNQWGEKLFESDIQSRGWDGTYKGKPQPSGVYMYVCRLQLADGSTVDKKGIINLIR</sequence>
<dbReference type="OrthoDB" id="7794186at2"/>
<name>A0A5C6LX32_9BACT</name>
<dbReference type="InterPro" id="IPR013783">
    <property type="entry name" value="Ig-like_fold"/>
</dbReference>
<dbReference type="NCBIfam" id="TIGR04131">
    <property type="entry name" value="Bac_Flav_CTERM"/>
    <property type="match status" value="1"/>
</dbReference>
<dbReference type="InterPro" id="IPR011050">
    <property type="entry name" value="Pectin_lyase_fold/virulence"/>
</dbReference>
<organism evidence="2 3">
    <name type="scientific">Chitinophaga pinensis</name>
    <dbReference type="NCBI Taxonomy" id="79329"/>
    <lineage>
        <taxon>Bacteria</taxon>
        <taxon>Pseudomonadati</taxon>
        <taxon>Bacteroidota</taxon>
        <taxon>Chitinophagia</taxon>
        <taxon>Chitinophagales</taxon>
        <taxon>Chitinophagaceae</taxon>
        <taxon>Chitinophaga</taxon>
    </lineage>
</organism>
<dbReference type="EMBL" id="VOHS01000005">
    <property type="protein sequence ID" value="TWW01168.1"/>
    <property type="molecule type" value="Genomic_DNA"/>
</dbReference>
<dbReference type="InterPro" id="IPR006626">
    <property type="entry name" value="PbH1"/>
</dbReference>
<dbReference type="Gene3D" id="2.160.20.10">
    <property type="entry name" value="Single-stranded right-handed beta-helix, Pectin lyase-like"/>
    <property type="match status" value="3"/>
</dbReference>
<dbReference type="Proteomes" id="UP000318815">
    <property type="component" value="Unassembled WGS sequence"/>
</dbReference>